<evidence type="ECO:0000256" key="1">
    <source>
        <dbReference type="ARBA" id="ARBA00022737"/>
    </source>
</evidence>
<dbReference type="InterPro" id="IPR041118">
    <property type="entry name" value="Rx_N"/>
</dbReference>
<dbReference type="GO" id="GO:0051707">
    <property type="term" value="P:response to other organism"/>
    <property type="evidence" value="ECO:0007669"/>
    <property type="project" value="UniProtKB-ARBA"/>
</dbReference>
<feature type="domain" description="Disease resistance protein winged helix" evidence="8">
    <location>
        <begin position="473"/>
        <end position="550"/>
    </location>
</feature>
<keyword evidence="4" id="KW-0067">ATP-binding</keyword>
<dbReference type="OMA" id="MMESANA"/>
<dbReference type="Pfam" id="PF23598">
    <property type="entry name" value="LRR_14"/>
    <property type="match status" value="1"/>
</dbReference>
<evidence type="ECO:0000256" key="2">
    <source>
        <dbReference type="ARBA" id="ARBA00022741"/>
    </source>
</evidence>
<sequence length="993" mass="114440">MAVALVSAIVERLGSLVSSEFKLTVTVKKEVEKLARKFRTIRAVLNDAEKRQLKEEAVKLWFEKLEGVSYEIDDVLDEWNTVMIKSEIEKQQKEFEEEEKAETSTAKKRKVRHFTPNFSSSVLDRFQHRDIAHKIKDLNEKLDEIIKEKQMFGFKVSGPIEEVFERPKTTSYVDVSEILGRDKVKNELVSSLLGKGTEKEKHPHVISLVGMGGIGKTTLAQLNYNDQEVQAHFEIKGWVCVSDPFNQCKVAKEILESIERGSSDLTALQNLLDGICDKVRGKKFFLVFDDVWTEDCAMWQPFRDALKSCCSQGSRILVTTRKDQVATMMESANAIKLNELSEEDCWLVFSKIAFFDKDPQECEQLEDFGRQISKKCKGLPLAAKTLGSLMRFKKSREEWRYVLNNNLWEFEDVERGLFAPLLLSYYDLSSPLKRCFSYCAVFPKHHVFDPKHHVFDVDELVDMRTKKDMQTKKDHIFDVDELVNMWIAHGFVESKGNMEVEIKAREYFENLVIRSFFQECEEEEDEFDGEIVQSTIRKRYKMHDIVHDFAQSITKACHLGYSTASQFPPSADISKNLRTVIFFNQCDYNMSNLVQNFSSLRLLTLTDMEIPDTIGNLIHLRYLDLSGTKKAFPCGEWVLPETICNLCNLQFLRLDCNNISILPRKIGKLINLRLLTGGQLVIPREIGRLTSLRTLHGVLNSDKDSERCEFEGLKNLNHLRDLSLSFGKTVLPRPDRRTIESNLLIFNALEPPRDLEKLRISNYMGTTMSPIWLASLTNLKELHIDLALDLMSLPPLGILPCLESLTILDGWNQRLKKVGVEFLGIESEKKKEDIKIFPNLKYLEIDGFPEWEEWIGGTRGGAKEDEDCITIMPRLQKLILRSCWNLGSLPDFLRTTPLKELEIFDCPIIKKRCQRETGEDWHNISHIPIIKLIDHPEHMMRDGDLDSEAYLDSDTDWERAEDEEDASDFEPEENGSEEEEIDEEDEDEDGGEG</sequence>
<dbReference type="InterPro" id="IPR002182">
    <property type="entry name" value="NB-ARC"/>
</dbReference>
<dbReference type="InterPro" id="IPR027417">
    <property type="entry name" value="P-loop_NTPase"/>
</dbReference>
<dbReference type="EnsemblPlants" id="QL03p010287:mrna">
    <property type="protein sequence ID" value="QL03p010287:mrna"/>
    <property type="gene ID" value="QL03p010287"/>
</dbReference>
<dbReference type="Pfam" id="PF23559">
    <property type="entry name" value="WHD_DRP"/>
    <property type="match status" value="1"/>
</dbReference>
<dbReference type="SUPFAM" id="SSF52058">
    <property type="entry name" value="L domain-like"/>
    <property type="match status" value="1"/>
</dbReference>
<dbReference type="CDD" id="cd14798">
    <property type="entry name" value="RX-CC_like"/>
    <property type="match status" value="1"/>
</dbReference>
<dbReference type="Gramene" id="QL03p010287:mrna">
    <property type="protein sequence ID" value="QL03p010287:mrna"/>
    <property type="gene ID" value="QL03p010287"/>
</dbReference>
<evidence type="ECO:0000313" key="10">
    <source>
        <dbReference type="EnsemblPlants" id="QL03p010287:mrna"/>
    </source>
</evidence>
<dbReference type="InParanoid" id="A0A7N2L3N7"/>
<accession>A0A7N2L3N7</accession>
<dbReference type="EMBL" id="LRBV02000003">
    <property type="status" value="NOT_ANNOTATED_CDS"/>
    <property type="molecule type" value="Genomic_DNA"/>
</dbReference>
<dbReference type="Gene3D" id="3.80.10.10">
    <property type="entry name" value="Ribonuclease Inhibitor"/>
    <property type="match status" value="2"/>
</dbReference>
<dbReference type="GO" id="GO:0005524">
    <property type="term" value="F:ATP binding"/>
    <property type="evidence" value="ECO:0007669"/>
    <property type="project" value="UniProtKB-KW"/>
</dbReference>
<dbReference type="InterPro" id="IPR055414">
    <property type="entry name" value="LRR_R13L4/SHOC2-like"/>
</dbReference>
<evidence type="ECO:0000256" key="5">
    <source>
        <dbReference type="SAM" id="MobiDB-lite"/>
    </source>
</evidence>
<dbReference type="PRINTS" id="PR00364">
    <property type="entry name" value="DISEASERSIST"/>
</dbReference>
<dbReference type="Pfam" id="PF00931">
    <property type="entry name" value="NB-ARC"/>
    <property type="match status" value="1"/>
</dbReference>
<feature type="domain" description="NB-ARC" evidence="6">
    <location>
        <begin position="197"/>
        <end position="355"/>
    </location>
</feature>
<evidence type="ECO:0000313" key="11">
    <source>
        <dbReference type="Proteomes" id="UP000594261"/>
    </source>
</evidence>
<dbReference type="Gene3D" id="3.40.50.300">
    <property type="entry name" value="P-loop containing nucleotide triphosphate hydrolases"/>
    <property type="match status" value="1"/>
</dbReference>
<feature type="region of interest" description="Disordered" evidence="5">
    <location>
        <begin position="946"/>
        <end position="993"/>
    </location>
</feature>
<keyword evidence="2" id="KW-0547">Nucleotide-binding</keyword>
<dbReference type="Proteomes" id="UP000594261">
    <property type="component" value="Chromosome 3"/>
</dbReference>
<dbReference type="GO" id="GO:0043531">
    <property type="term" value="F:ADP binding"/>
    <property type="evidence" value="ECO:0007669"/>
    <property type="project" value="InterPro"/>
</dbReference>
<organism evidence="10 11">
    <name type="scientific">Quercus lobata</name>
    <name type="common">Valley oak</name>
    <dbReference type="NCBI Taxonomy" id="97700"/>
    <lineage>
        <taxon>Eukaryota</taxon>
        <taxon>Viridiplantae</taxon>
        <taxon>Streptophyta</taxon>
        <taxon>Embryophyta</taxon>
        <taxon>Tracheophyta</taxon>
        <taxon>Spermatophyta</taxon>
        <taxon>Magnoliopsida</taxon>
        <taxon>eudicotyledons</taxon>
        <taxon>Gunneridae</taxon>
        <taxon>Pentapetalae</taxon>
        <taxon>rosids</taxon>
        <taxon>fabids</taxon>
        <taxon>Fagales</taxon>
        <taxon>Fagaceae</taxon>
        <taxon>Quercus</taxon>
    </lineage>
</organism>
<keyword evidence="1" id="KW-0677">Repeat</keyword>
<proteinExistence type="predicted"/>
<evidence type="ECO:0000259" key="9">
    <source>
        <dbReference type="Pfam" id="PF23598"/>
    </source>
</evidence>
<dbReference type="InterPro" id="IPR058922">
    <property type="entry name" value="WHD_DRP"/>
</dbReference>
<dbReference type="Gene3D" id="1.10.8.430">
    <property type="entry name" value="Helical domain of apoptotic protease-activating factors"/>
    <property type="match status" value="1"/>
</dbReference>
<evidence type="ECO:0000259" key="8">
    <source>
        <dbReference type="Pfam" id="PF23559"/>
    </source>
</evidence>
<protein>
    <submittedName>
        <fullName evidence="10">Uncharacterized protein</fullName>
    </submittedName>
</protein>
<dbReference type="GO" id="GO:0006952">
    <property type="term" value="P:defense response"/>
    <property type="evidence" value="ECO:0007669"/>
    <property type="project" value="UniProtKB-KW"/>
</dbReference>
<name>A0A7N2L3N7_QUELO</name>
<feature type="domain" description="Disease resistance N-terminal" evidence="7">
    <location>
        <begin position="6"/>
        <end position="93"/>
    </location>
</feature>
<dbReference type="PANTHER" id="PTHR36766">
    <property type="entry name" value="PLANT BROAD-SPECTRUM MILDEW RESISTANCE PROTEIN RPW8"/>
    <property type="match status" value="1"/>
</dbReference>
<evidence type="ECO:0000259" key="6">
    <source>
        <dbReference type="Pfam" id="PF00931"/>
    </source>
</evidence>
<dbReference type="InterPro" id="IPR038005">
    <property type="entry name" value="RX-like_CC"/>
</dbReference>
<keyword evidence="11" id="KW-1185">Reference proteome</keyword>
<dbReference type="SUPFAM" id="SSF52540">
    <property type="entry name" value="P-loop containing nucleoside triphosphate hydrolases"/>
    <property type="match status" value="1"/>
</dbReference>
<evidence type="ECO:0000256" key="3">
    <source>
        <dbReference type="ARBA" id="ARBA00022821"/>
    </source>
</evidence>
<dbReference type="PANTHER" id="PTHR36766:SF45">
    <property type="entry name" value="NB-ARC DOMAIN-CONTAINING PROTEIN"/>
    <property type="match status" value="1"/>
</dbReference>
<keyword evidence="3" id="KW-0611">Plant defense</keyword>
<dbReference type="InterPro" id="IPR042197">
    <property type="entry name" value="Apaf_helical"/>
</dbReference>
<reference evidence="10" key="2">
    <citation type="submission" date="2021-01" db="UniProtKB">
        <authorList>
            <consortium name="EnsemblPlants"/>
        </authorList>
    </citation>
    <scope>IDENTIFICATION</scope>
</reference>
<reference evidence="10 11" key="1">
    <citation type="journal article" date="2016" name="G3 (Bethesda)">
        <title>First Draft Assembly and Annotation of the Genome of a California Endemic Oak Quercus lobata Nee (Fagaceae).</title>
        <authorList>
            <person name="Sork V.L."/>
            <person name="Fitz-Gibbon S.T."/>
            <person name="Puiu D."/>
            <person name="Crepeau M."/>
            <person name="Gugger P.F."/>
            <person name="Sherman R."/>
            <person name="Stevens K."/>
            <person name="Langley C.H."/>
            <person name="Pellegrini M."/>
            <person name="Salzberg S.L."/>
        </authorList>
    </citation>
    <scope>NUCLEOTIDE SEQUENCE [LARGE SCALE GENOMIC DNA]</scope>
    <source>
        <strain evidence="10 11">cv. SW786</strain>
    </source>
</reference>
<feature type="domain" description="Disease resistance R13L4/SHOC-2-like LRR" evidence="9">
    <location>
        <begin position="577"/>
        <end position="728"/>
    </location>
</feature>
<evidence type="ECO:0000256" key="4">
    <source>
        <dbReference type="ARBA" id="ARBA00022840"/>
    </source>
</evidence>
<dbReference type="AlphaFoldDB" id="A0A7N2L3N7"/>
<evidence type="ECO:0000259" key="7">
    <source>
        <dbReference type="Pfam" id="PF18052"/>
    </source>
</evidence>
<dbReference type="Gene3D" id="1.20.5.4130">
    <property type="match status" value="1"/>
</dbReference>
<dbReference type="InterPro" id="IPR032675">
    <property type="entry name" value="LRR_dom_sf"/>
</dbReference>
<dbReference type="Pfam" id="PF18052">
    <property type="entry name" value="Rx_N"/>
    <property type="match status" value="1"/>
</dbReference>